<keyword evidence="5" id="KW-1185">Reference proteome</keyword>
<dbReference type="HOGENOM" id="CLU_046025_5_3_1"/>
<dbReference type="EMBL" id="KN837167">
    <property type="protein sequence ID" value="KIJ37698.1"/>
    <property type="molecule type" value="Genomic_DNA"/>
</dbReference>
<feature type="transmembrane region" description="Helical" evidence="2">
    <location>
        <begin position="63"/>
        <end position="82"/>
    </location>
</feature>
<dbReference type="PANTHER" id="PTHR40465">
    <property type="entry name" value="CHROMOSOME 1, WHOLE GENOME SHOTGUN SEQUENCE"/>
    <property type="match status" value="1"/>
</dbReference>
<feature type="transmembrane region" description="Helical" evidence="2">
    <location>
        <begin position="36"/>
        <end position="56"/>
    </location>
</feature>
<dbReference type="InterPro" id="IPR045339">
    <property type="entry name" value="DUF6534"/>
</dbReference>
<dbReference type="Proteomes" id="UP000054279">
    <property type="component" value="Unassembled WGS sequence"/>
</dbReference>
<dbReference type="PANTHER" id="PTHR40465:SF1">
    <property type="entry name" value="DUF6534 DOMAIN-CONTAINING PROTEIN"/>
    <property type="match status" value="1"/>
</dbReference>
<sequence length="269" mass="29512">MLHSAFSIHAVYYYAIANFGNPLALLENVWSVDLNFGIIGLNVLVVHLSYALRIYYVSGKKRILPVILLIISICHALLGWYLTGLLFKDRFIVSLPGTPETIAKAILASAVVIDMTIAITLSFYLHRSRTGFKKTDKLINKLVIYTINNGVLTSAVDIVALVFVFDEPHNLIFLAITQVIGNLYANSLMAMLNSRRSLRAAQKDNTTVEHATSTGIDFNSSSLNARNPESSTNFARNPNSVSSNLEKFGIGLAHLDASGREPWKGGVDA</sequence>
<name>A0A0C9U430_SPHS4</name>
<protein>
    <submittedName>
        <fullName evidence="4">Unplaced genomic scaffold SPHSTscaffold_92, whole genome shotgun sequence</fullName>
    </submittedName>
</protein>
<evidence type="ECO:0000256" key="2">
    <source>
        <dbReference type="SAM" id="Phobius"/>
    </source>
</evidence>
<dbReference type="AlphaFoldDB" id="A0A0C9U430"/>
<keyword evidence="2" id="KW-0812">Transmembrane</keyword>
<keyword evidence="2" id="KW-0472">Membrane</keyword>
<dbReference type="Pfam" id="PF20152">
    <property type="entry name" value="DUF6534"/>
    <property type="match status" value="1"/>
</dbReference>
<proteinExistence type="predicted"/>
<evidence type="ECO:0000259" key="3">
    <source>
        <dbReference type="Pfam" id="PF20152"/>
    </source>
</evidence>
<accession>A0A0C9U430</accession>
<feature type="region of interest" description="Disordered" evidence="1">
    <location>
        <begin position="219"/>
        <end position="238"/>
    </location>
</feature>
<evidence type="ECO:0000256" key="1">
    <source>
        <dbReference type="SAM" id="MobiDB-lite"/>
    </source>
</evidence>
<gene>
    <name evidence="4" type="ORF">M422DRAFT_781597</name>
</gene>
<feature type="domain" description="DUF6534" evidence="3">
    <location>
        <begin position="110"/>
        <end position="197"/>
    </location>
</feature>
<feature type="transmembrane region" description="Helical" evidence="2">
    <location>
        <begin position="171"/>
        <end position="192"/>
    </location>
</feature>
<organism evidence="4 5">
    <name type="scientific">Sphaerobolus stellatus (strain SS14)</name>
    <dbReference type="NCBI Taxonomy" id="990650"/>
    <lineage>
        <taxon>Eukaryota</taxon>
        <taxon>Fungi</taxon>
        <taxon>Dikarya</taxon>
        <taxon>Basidiomycota</taxon>
        <taxon>Agaricomycotina</taxon>
        <taxon>Agaricomycetes</taxon>
        <taxon>Phallomycetidae</taxon>
        <taxon>Geastrales</taxon>
        <taxon>Sphaerobolaceae</taxon>
        <taxon>Sphaerobolus</taxon>
    </lineage>
</organism>
<dbReference type="OrthoDB" id="3190888at2759"/>
<evidence type="ECO:0000313" key="5">
    <source>
        <dbReference type="Proteomes" id="UP000054279"/>
    </source>
</evidence>
<reference evidence="4 5" key="1">
    <citation type="submission" date="2014-06" db="EMBL/GenBank/DDBJ databases">
        <title>Evolutionary Origins and Diversification of the Mycorrhizal Mutualists.</title>
        <authorList>
            <consortium name="DOE Joint Genome Institute"/>
            <consortium name="Mycorrhizal Genomics Consortium"/>
            <person name="Kohler A."/>
            <person name="Kuo A."/>
            <person name="Nagy L.G."/>
            <person name="Floudas D."/>
            <person name="Copeland A."/>
            <person name="Barry K.W."/>
            <person name="Cichocki N."/>
            <person name="Veneault-Fourrey C."/>
            <person name="LaButti K."/>
            <person name="Lindquist E.A."/>
            <person name="Lipzen A."/>
            <person name="Lundell T."/>
            <person name="Morin E."/>
            <person name="Murat C."/>
            <person name="Riley R."/>
            <person name="Ohm R."/>
            <person name="Sun H."/>
            <person name="Tunlid A."/>
            <person name="Henrissat B."/>
            <person name="Grigoriev I.V."/>
            <person name="Hibbett D.S."/>
            <person name="Martin F."/>
        </authorList>
    </citation>
    <scope>NUCLEOTIDE SEQUENCE [LARGE SCALE GENOMIC DNA]</scope>
    <source>
        <strain evidence="4 5">SS14</strain>
    </source>
</reference>
<feature type="transmembrane region" description="Helical" evidence="2">
    <location>
        <begin position="102"/>
        <end position="121"/>
    </location>
</feature>
<evidence type="ECO:0000313" key="4">
    <source>
        <dbReference type="EMBL" id="KIJ37698.1"/>
    </source>
</evidence>
<feature type="transmembrane region" description="Helical" evidence="2">
    <location>
        <begin position="142"/>
        <end position="165"/>
    </location>
</feature>
<keyword evidence="2" id="KW-1133">Transmembrane helix</keyword>